<dbReference type="AlphaFoldDB" id="D3F808"/>
<dbReference type="Proteomes" id="UP000008229">
    <property type="component" value="Chromosome"/>
</dbReference>
<organism evidence="1 2">
    <name type="scientific">Conexibacter woesei (strain DSM 14684 / CCUG 47730 / CIP 108061 / JCM 11494 / NBRC 100937 / ID131577)</name>
    <dbReference type="NCBI Taxonomy" id="469383"/>
    <lineage>
        <taxon>Bacteria</taxon>
        <taxon>Bacillati</taxon>
        <taxon>Actinomycetota</taxon>
        <taxon>Thermoleophilia</taxon>
        <taxon>Solirubrobacterales</taxon>
        <taxon>Conexibacteraceae</taxon>
        <taxon>Conexibacter</taxon>
    </lineage>
</organism>
<dbReference type="OrthoDB" id="9990371at2"/>
<reference evidence="2" key="2">
    <citation type="submission" date="2010-01" db="EMBL/GenBank/DDBJ databases">
        <title>The complete genome of Conexibacter woesei DSM 14684.</title>
        <authorList>
            <consortium name="US DOE Joint Genome Institute (JGI-PGF)"/>
            <person name="Lucas S."/>
            <person name="Copeland A."/>
            <person name="Lapidus A."/>
            <person name="Glavina del Rio T."/>
            <person name="Dalin E."/>
            <person name="Tice H."/>
            <person name="Bruce D."/>
            <person name="Goodwin L."/>
            <person name="Pitluck S."/>
            <person name="Kyrpides N."/>
            <person name="Mavromatis K."/>
            <person name="Ivanova N."/>
            <person name="Mikhailova N."/>
            <person name="Chertkov O."/>
            <person name="Brettin T."/>
            <person name="Detter J.C."/>
            <person name="Han C."/>
            <person name="Larimer F."/>
            <person name="Land M."/>
            <person name="Hauser L."/>
            <person name="Markowitz V."/>
            <person name="Cheng J.-F."/>
            <person name="Hugenholtz P."/>
            <person name="Woyke T."/>
            <person name="Wu D."/>
            <person name="Pukall R."/>
            <person name="Steenblock K."/>
            <person name="Schneider S."/>
            <person name="Klenk H.-P."/>
            <person name="Eisen J.A."/>
        </authorList>
    </citation>
    <scope>NUCLEOTIDE SEQUENCE [LARGE SCALE GENOMIC DNA]</scope>
    <source>
        <strain evidence="2">DSM 14684 / CIP 108061 / JCM 11494 / NBRC 100937 / ID131577</strain>
    </source>
</reference>
<proteinExistence type="predicted"/>
<dbReference type="KEGG" id="cwo:Cwoe_4489"/>
<dbReference type="STRING" id="469383.Cwoe_4489"/>
<name>D3F808_CONWI</name>
<dbReference type="EMBL" id="CP001854">
    <property type="protein sequence ID" value="ADB52902.1"/>
    <property type="molecule type" value="Genomic_DNA"/>
</dbReference>
<keyword evidence="2" id="KW-1185">Reference proteome</keyword>
<accession>D3F808</accession>
<protein>
    <submittedName>
        <fullName evidence="1">Uncharacterized protein</fullName>
    </submittedName>
</protein>
<dbReference type="HOGENOM" id="CLU_2842269_0_0_11"/>
<dbReference type="RefSeq" id="WP_012935953.1">
    <property type="nucleotide sequence ID" value="NC_013739.1"/>
</dbReference>
<evidence type="ECO:0000313" key="1">
    <source>
        <dbReference type="EMBL" id="ADB52902.1"/>
    </source>
</evidence>
<gene>
    <name evidence="1" type="ordered locus">Cwoe_4489</name>
</gene>
<reference evidence="1 2" key="1">
    <citation type="journal article" date="2010" name="Stand. Genomic Sci.">
        <title>Complete genome sequence of Conexibacter woesei type strain (ID131577).</title>
        <authorList>
            <person name="Pukall R."/>
            <person name="Lapidus A."/>
            <person name="Glavina Del Rio T."/>
            <person name="Copeland A."/>
            <person name="Tice H."/>
            <person name="Cheng J.-F."/>
            <person name="Lucas S."/>
            <person name="Chen F."/>
            <person name="Nolan M."/>
            <person name="Bruce D."/>
            <person name="Goodwin L."/>
            <person name="Pitluck S."/>
            <person name="Mavromatis K."/>
            <person name="Ivanova N."/>
            <person name="Ovchinnikova G."/>
            <person name="Pati A."/>
            <person name="Chen A."/>
            <person name="Palaniappan K."/>
            <person name="Land M."/>
            <person name="Hauser L."/>
            <person name="Chang Y.-J."/>
            <person name="Jeffries C.D."/>
            <person name="Chain P."/>
            <person name="Meincke L."/>
            <person name="Sims D."/>
            <person name="Brettin T."/>
            <person name="Detter J.C."/>
            <person name="Rohde M."/>
            <person name="Goeker M."/>
            <person name="Bristow J."/>
            <person name="Eisen J.A."/>
            <person name="Markowitz V."/>
            <person name="Kyrpides N.C."/>
            <person name="Klenk H.-P."/>
            <person name="Hugenholtz P."/>
        </authorList>
    </citation>
    <scope>NUCLEOTIDE SEQUENCE [LARGE SCALE GENOMIC DNA]</scope>
    <source>
        <strain evidence="2">DSM 14684 / CIP 108061 / JCM 11494 / NBRC 100937 / ID131577</strain>
    </source>
</reference>
<sequence>MLNDTATEHTEEFPHVGFRARRWLRFERDLHAWLATPEGRFTAWCAQQQVAVPATAPLDSVDSPR</sequence>
<evidence type="ECO:0000313" key="2">
    <source>
        <dbReference type="Proteomes" id="UP000008229"/>
    </source>
</evidence>